<evidence type="ECO:0000256" key="7">
    <source>
        <dbReference type="ARBA" id="ARBA00022741"/>
    </source>
</evidence>
<reference evidence="12 13" key="1">
    <citation type="submission" date="2024-07" db="EMBL/GenBank/DDBJ databases">
        <title>Uliginosibacterium flavum JJ3220;KACC:17644.</title>
        <authorList>
            <person name="Kim M.K."/>
        </authorList>
    </citation>
    <scope>NUCLEOTIDE SEQUENCE [LARGE SCALE GENOMIC DNA]</scope>
    <source>
        <strain evidence="12 13">KACC:17644</strain>
    </source>
</reference>
<dbReference type="SMART" id="SM00304">
    <property type="entry name" value="HAMP"/>
    <property type="match status" value="1"/>
</dbReference>
<evidence type="ECO:0000259" key="10">
    <source>
        <dbReference type="PROSITE" id="PS50109"/>
    </source>
</evidence>
<dbReference type="CDD" id="cd06225">
    <property type="entry name" value="HAMP"/>
    <property type="match status" value="1"/>
</dbReference>
<dbReference type="Proteomes" id="UP001549691">
    <property type="component" value="Unassembled WGS sequence"/>
</dbReference>
<dbReference type="Gene3D" id="3.30.565.10">
    <property type="entry name" value="Histidine kinase-like ATPase, C-terminal domain"/>
    <property type="match status" value="1"/>
</dbReference>
<dbReference type="SUPFAM" id="SSF47384">
    <property type="entry name" value="Homodimeric domain of signal transducing histidine kinase"/>
    <property type="match status" value="1"/>
</dbReference>
<evidence type="ECO:0000256" key="5">
    <source>
        <dbReference type="ARBA" id="ARBA00022553"/>
    </source>
</evidence>
<dbReference type="InterPro" id="IPR050980">
    <property type="entry name" value="2C_sensor_his_kinase"/>
</dbReference>
<dbReference type="EMBL" id="JBEWZI010000032">
    <property type="protein sequence ID" value="MET7016227.1"/>
    <property type="molecule type" value="Genomic_DNA"/>
</dbReference>
<proteinExistence type="predicted"/>
<dbReference type="SMART" id="SM00387">
    <property type="entry name" value="HATPase_c"/>
    <property type="match status" value="1"/>
</dbReference>
<dbReference type="PANTHER" id="PTHR44936:SF10">
    <property type="entry name" value="SENSOR PROTEIN RSTB"/>
    <property type="match status" value="1"/>
</dbReference>
<dbReference type="InterPro" id="IPR003661">
    <property type="entry name" value="HisK_dim/P_dom"/>
</dbReference>
<comment type="subcellular location">
    <subcellularLocation>
        <location evidence="2">Cell membrane</location>
        <topology evidence="2">Multi-pass membrane protein</topology>
    </subcellularLocation>
</comment>
<dbReference type="InterPro" id="IPR036097">
    <property type="entry name" value="HisK_dim/P_sf"/>
</dbReference>
<feature type="domain" description="HAMP" evidence="11">
    <location>
        <begin position="189"/>
        <end position="244"/>
    </location>
</feature>
<evidence type="ECO:0000313" key="13">
    <source>
        <dbReference type="Proteomes" id="UP001549691"/>
    </source>
</evidence>
<dbReference type="Pfam" id="PF00672">
    <property type="entry name" value="HAMP"/>
    <property type="match status" value="1"/>
</dbReference>
<organism evidence="12 13">
    <name type="scientific">Uliginosibacterium flavum</name>
    <dbReference type="NCBI Taxonomy" id="1396831"/>
    <lineage>
        <taxon>Bacteria</taxon>
        <taxon>Pseudomonadati</taxon>
        <taxon>Pseudomonadota</taxon>
        <taxon>Betaproteobacteria</taxon>
        <taxon>Rhodocyclales</taxon>
        <taxon>Zoogloeaceae</taxon>
        <taxon>Uliginosibacterium</taxon>
    </lineage>
</organism>
<dbReference type="InterPro" id="IPR003660">
    <property type="entry name" value="HAMP_dom"/>
</dbReference>
<dbReference type="Pfam" id="PF00512">
    <property type="entry name" value="HisKA"/>
    <property type="match status" value="1"/>
</dbReference>
<keyword evidence="7" id="KW-0547">Nucleotide-binding</keyword>
<keyword evidence="9 12" id="KW-0067">ATP-binding</keyword>
<dbReference type="SMART" id="SM00388">
    <property type="entry name" value="HisKA"/>
    <property type="match status" value="1"/>
</dbReference>
<dbReference type="PROSITE" id="PS50885">
    <property type="entry name" value="HAMP"/>
    <property type="match status" value="1"/>
</dbReference>
<comment type="catalytic activity">
    <reaction evidence="1">
        <text>ATP + protein L-histidine = ADP + protein N-phospho-L-histidine.</text>
        <dbReference type="EC" id="2.7.13.3"/>
    </reaction>
</comment>
<dbReference type="SUPFAM" id="SSF158472">
    <property type="entry name" value="HAMP domain-like"/>
    <property type="match status" value="1"/>
</dbReference>
<dbReference type="PANTHER" id="PTHR44936">
    <property type="entry name" value="SENSOR PROTEIN CREC"/>
    <property type="match status" value="1"/>
</dbReference>
<keyword evidence="6" id="KW-0808">Transferase</keyword>
<dbReference type="RefSeq" id="WP_354602686.1">
    <property type="nucleotide sequence ID" value="NZ_JBEWZI010000032.1"/>
</dbReference>
<evidence type="ECO:0000256" key="2">
    <source>
        <dbReference type="ARBA" id="ARBA00004651"/>
    </source>
</evidence>
<dbReference type="PROSITE" id="PS50109">
    <property type="entry name" value="HIS_KIN"/>
    <property type="match status" value="1"/>
</dbReference>
<name>A0ABV2TT77_9RHOO</name>
<keyword evidence="4" id="KW-1003">Cell membrane</keyword>
<keyword evidence="8" id="KW-0418">Kinase</keyword>
<dbReference type="InterPro" id="IPR003594">
    <property type="entry name" value="HATPase_dom"/>
</dbReference>
<evidence type="ECO:0000256" key="3">
    <source>
        <dbReference type="ARBA" id="ARBA00012438"/>
    </source>
</evidence>
<comment type="caution">
    <text evidence="12">The sequence shown here is derived from an EMBL/GenBank/DDBJ whole genome shotgun (WGS) entry which is preliminary data.</text>
</comment>
<evidence type="ECO:0000259" key="11">
    <source>
        <dbReference type="PROSITE" id="PS50885"/>
    </source>
</evidence>
<keyword evidence="5" id="KW-0597">Phosphoprotein</keyword>
<dbReference type="CDD" id="cd00082">
    <property type="entry name" value="HisKA"/>
    <property type="match status" value="1"/>
</dbReference>
<dbReference type="GO" id="GO:0005524">
    <property type="term" value="F:ATP binding"/>
    <property type="evidence" value="ECO:0007669"/>
    <property type="project" value="UniProtKB-KW"/>
</dbReference>
<dbReference type="InterPro" id="IPR005467">
    <property type="entry name" value="His_kinase_dom"/>
</dbReference>
<dbReference type="Pfam" id="PF02518">
    <property type="entry name" value="HATPase_c"/>
    <property type="match status" value="1"/>
</dbReference>
<evidence type="ECO:0000256" key="1">
    <source>
        <dbReference type="ARBA" id="ARBA00000085"/>
    </source>
</evidence>
<dbReference type="Gene3D" id="6.10.340.10">
    <property type="match status" value="1"/>
</dbReference>
<evidence type="ECO:0000256" key="9">
    <source>
        <dbReference type="ARBA" id="ARBA00022840"/>
    </source>
</evidence>
<evidence type="ECO:0000256" key="8">
    <source>
        <dbReference type="ARBA" id="ARBA00022777"/>
    </source>
</evidence>
<dbReference type="SUPFAM" id="SSF55874">
    <property type="entry name" value="ATPase domain of HSP90 chaperone/DNA topoisomerase II/histidine kinase"/>
    <property type="match status" value="1"/>
</dbReference>
<dbReference type="Gene3D" id="1.10.287.130">
    <property type="match status" value="1"/>
</dbReference>
<protein>
    <recommendedName>
        <fullName evidence="3">histidine kinase</fullName>
        <ecNumber evidence="3">2.7.13.3</ecNumber>
    </recommendedName>
</protein>
<keyword evidence="4" id="KW-0472">Membrane</keyword>
<evidence type="ECO:0000256" key="4">
    <source>
        <dbReference type="ARBA" id="ARBA00022475"/>
    </source>
</evidence>
<evidence type="ECO:0000256" key="6">
    <source>
        <dbReference type="ARBA" id="ARBA00022679"/>
    </source>
</evidence>
<dbReference type="EC" id="2.7.13.3" evidence="3"/>
<keyword evidence="13" id="KW-1185">Reference proteome</keyword>
<dbReference type="PRINTS" id="PR00344">
    <property type="entry name" value="BCTRLSENSOR"/>
</dbReference>
<sequence length="470" mass="51125">MGRLFWKIFAGFWLTLLLTVGVVTAALVIREEARRSEESVLAAGPRSSIALRTAWSVAQYGGESALRALLSSWPEHEGQPPLVVDEQGVELLGRVVPPEALQAARERLAESQGLREGERVGDWRRRNVRVWRDAAGREQLMFFPLSAARAPERTSERAPSLSLASIETPIALALAALLASLGVSALLARHFSRPIRKLQDAFQAASNGQLGVRVAQTMAGRRDEIGELGREFDGMAQQLQQLVGSQNRLLHDVSHELRSPLARLQVAVGLARQNPAQLDTALNRIEREAEKLDALVGEVLSLSRLEAQKLQRADDYVDVVELLASVADDARFESEGSGRHILFTSNVEGERVIRARGELLHRALENVVRNALRHTPPDSTVELNLDHNPAAQTLHITIADAGPGVPENELGSIFDPFFRSEAAGSGGYGLGLSIAQRAIEAHAGRMYARNRSTGGLEVHIELPAPLTPAG</sequence>
<dbReference type="InterPro" id="IPR004358">
    <property type="entry name" value="Sig_transdc_His_kin-like_C"/>
</dbReference>
<accession>A0ABV2TT77</accession>
<feature type="domain" description="Histidine kinase" evidence="10">
    <location>
        <begin position="252"/>
        <end position="466"/>
    </location>
</feature>
<evidence type="ECO:0000313" key="12">
    <source>
        <dbReference type="EMBL" id="MET7016227.1"/>
    </source>
</evidence>
<dbReference type="InterPro" id="IPR036890">
    <property type="entry name" value="HATPase_C_sf"/>
</dbReference>
<gene>
    <name evidence="12" type="ORF">ABXR19_18725</name>
</gene>